<dbReference type="Pfam" id="PF22074">
    <property type="entry name" value="Cep192_D5"/>
    <property type="match status" value="1"/>
</dbReference>
<evidence type="ECO:0000259" key="3">
    <source>
        <dbReference type="Pfam" id="PF22073"/>
    </source>
</evidence>
<organism evidence="5 6">
    <name type="scientific">Pavo cristatus</name>
    <name type="common">Indian peafowl</name>
    <name type="synonym">Blue peafowl</name>
    <dbReference type="NCBI Taxonomy" id="9049"/>
    <lineage>
        <taxon>Eukaryota</taxon>
        <taxon>Metazoa</taxon>
        <taxon>Chordata</taxon>
        <taxon>Craniata</taxon>
        <taxon>Vertebrata</taxon>
        <taxon>Euteleostomi</taxon>
        <taxon>Archelosauria</taxon>
        <taxon>Archosauria</taxon>
        <taxon>Dinosauria</taxon>
        <taxon>Saurischia</taxon>
        <taxon>Theropoda</taxon>
        <taxon>Coelurosauria</taxon>
        <taxon>Aves</taxon>
        <taxon>Neognathae</taxon>
        <taxon>Galloanserae</taxon>
        <taxon>Galliformes</taxon>
        <taxon>Phasianidae</taxon>
        <taxon>Phasianinae</taxon>
        <taxon>Pavo</taxon>
    </lineage>
</organism>
<evidence type="ECO:0000313" key="6">
    <source>
        <dbReference type="Proteomes" id="UP000694428"/>
    </source>
</evidence>
<dbReference type="Gene3D" id="2.60.40.10">
    <property type="entry name" value="Immunoglobulins"/>
    <property type="match status" value="2"/>
</dbReference>
<dbReference type="InterPro" id="IPR039103">
    <property type="entry name" value="Spd-2/CEP192"/>
</dbReference>
<dbReference type="InterPro" id="IPR013783">
    <property type="entry name" value="Ig-like_fold"/>
</dbReference>
<evidence type="ECO:0000259" key="2">
    <source>
        <dbReference type="Pfam" id="PF22067"/>
    </source>
</evidence>
<dbReference type="GO" id="GO:0005814">
    <property type="term" value="C:centriole"/>
    <property type="evidence" value="ECO:0007669"/>
    <property type="project" value="TreeGrafter"/>
</dbReference>
<dbReference type="GO" id="GO:0019901">
    <property type="term" value="F:protein kinase binding"/>
    <property type="evidence" value="ECO:0007669"/>
    <property type="project" value="TreeGrafter"/>
</dbReference>
<dbReference type="PANTHER" id="PTHR16029">
    <property type="entry name" value="CENTROSOMAL PROTEIN OF 192 KDA"/>
    <property type="match status" value="1"/>
</dbReference>
<dbReference type="GO" id="GO:0071539">
    <property type="term" value="P:protein localization to centrosome"/>
    <property type="evidence" value="ECO:0007669"/>
    <property type="project" value="InterPro"/>
</dbReference>
<dbReference type="GO" id="GO:0005737">
    <property type="term" value="C:cytoplasm"/>
    <property type="evidence" value="ECO:0007669"/>
    <property type="project" value="TreeGrafter"/>
</dbReference>
<dbReference type="AlphaFoldDB" id="A0A8C9EXC6"/>
<dbReference type="GO" id="GO:0000242">
    <property type="term" value="C:pericentriolar material"/>
    <property type="evidence" value="ECO:0007669"/>
    <property type="project" value="TreeGrafter"/>
</dbReference>
<accession>A0A8C9EXC6</accession>
<reference evidence="5" key="2">
    <citation type="submission" date="2025-09" db="UniProtKB">
        <authorList>
            <consortium name="Ensembl"/>
        </authorList>
    </citation>
    <scope>IDENTIFICATION</scope>
</reference>
<dbReference type="Pfam" id="PF22067">
    <property type="entry name" value="Cep192_D3"/>
    <property type="match status" value="1"/>
</dbReference>
<dbReference type="GO" id="GO:0051298">
    <property type="term" value="P:centrosome duplication"/>
    <property type="evidence" value="ECO:0007669"/>
    <property type="project" value="InterPro"/>
</dbReference>
<dbReference type="InterPro" id="IPR054090">
    <property type="entry name" value="Cep192_Spd-2-like_dom"/>
</dbReference>
<proteinExistence type="predicted"/>
<dbReference type="InterPro" id="IPR054086">
    <property type="entry name" value="Cep192-like_D2"/>
</dbReference>
<dbReference type="PANTHER" id="PTHR16029:SF11">
    <property type="entry name" value="CENTROSOMAL PROTEIN OF 192 KDA"/>
    <property type="match status" value="1"/>
</dbReference>
<feature type="domain" description="Cep192-like" evidence="4">
    <location>
        <begin position="319"/>
        <end position="425"/>
    </location>
</feature>
<dbReference type="GO" id="GO:0090222">
    <property type="term" value="P:centrosome-templated microtubule nucleation"/>
    <property type="evidence" value="ECO:0007669"/>
    <property type="project" value="InterPro"/>
</dbReference>
<dbReference type="InterPro" id="IPR054089">
    <property type="entry name" value="Cep192-like_D3"/>
</dbReference>
<dbReference type="Pfam" id="PF22064">
    <property type="entry name" value="Cep192_D2"/>
    <property type="match status" value="1"/>
</dbReference>
<dbReference type="Ensembl" id="ENSPSTT00000006679.1">
    <property type="protein sequence ID" value="ENSPSTP00000006364.1"/>
    <property type="gene ID" value="ENSPSTG00000004516.1"/>
</dbReference>
<evidence type="ECO:0000313" key="5">
    <source>
        <dbReference type="Ensembl" id="ENSPSTP00000006364.1"/>
    </source>
</evidence>
<protein>
    <submittedName>
        <fullName evidence="5">Uncharacterized protein</fullName>
    </submittedName>
</protein>
<dbReference type="GO" id="GO:0090307">
    <property type="term" value="P:mitotic spindle assembly"/>
    <property type="evidence" value="ECO:0007669"/>
    <property type="project" value="TreeGrafter"/>
</dbReference>
<evidence type="ECO:0000259" key="1">
    <source>
        <dbReference type="Pfam" id="PF22064"/>
    </source>
</evidence>
<feature type="domain" description="Cep192/Spd-2-like" evidence="3">
    <location>
        <begin position="196"/>
        <end position="313"/>
    </location>
</feature>
<dbReference type="Pfam" id="PF22073">
    <property type="entry name" value="Cep192_D4"/>
    <property type="match status" value="1"/>
</dbReference>
<keyword evidence="6" id="KW-1185">Reference proteome</keyword>
<evidence type="ECO:0000259" key="4">
    <source>
        <dbReference type="Pfam" id="PF22074"/>
    </source>
</evidence>
<name>A0A8C9EXC6_PAVCR</name>
<sequence>MDAVSQVAAPSVVNHVIHASYDGQDPEVLTVWVLFHAPRKQTSCSDMLGPAEEFLARVDVEVDSPGPSSVIESIPLRARAGTARIHAPKDLQVCMYLQKMLSPLNNQHFLLPPAPHTHLQTSEQDSCFSVEPDDLFLLPGEEQEVTVKFSPKNVTSTQSVLKILVLPSGPQYEVVIKGEMESVENRPVSTAAADIPPILSNKQFIAWGGVKLGESVQQKLTLRNNSPSVTQHLRLVIRGQDQDCFQLQSIFGSEERLTSNWELKIRPKEDTNIYLMFTPTRVTCFFAKLEIKQLGIRSQPGIKFTIPLSGYGGTSSISLESVKKLSDSYMLTLDGLLPSRLKRVSFRIRNTGARAAYVKALCFANLQTKTVVDPQVMTVSPEKFILREGTHEVSIERTLLKAKTLLSTICFFCGDEISRQRYRRYDVLCCCFVAIS</sequence>
<feature type="domain" description="Cep192-like" evidence="2">
    <location>
        <begin position="86"/>
        <end position="180"/>
    </location>
</feature>
<reference evidence="5" key="1">
    <citation type="submission" date="2025-08" db="UniProtKB">
        <authorList>
            <consortium name="Ensembl"/>
        </authorList>
    </citation>
    <scope>IDENTIFICATION</scope>
</reference>
<dbReference type="InterPro" id="IPR054091">
    <property type="entry name" value="Cep192-like_D5"/>
</dbReference>
<feature type="domain" description="Cep192-like" evidence="1">
    <location>
        <begin position="2"/>
        <end position="83"/>
    </location>
</feature>
<dbReference type="Proteomes" id="UP000694428">
    <property type="component" value="Unplaced"/>
</dbReference>